<dbReference type="EMBL" id="MNQH01000049">
    <property type="protein sequence ID" value="OKY92978.1"/>
    <property type="molecule type" value="Genomic_DNA"/>
</dbReference>
<gene>
    <name evidence="1" type="ORF">BHV66_10475</name>
</gene>
<dbReference type="RefSeq" id="WP_278339562.1">
    <property type="nucleotide sequence ID" value="NZ_DBFVOS010000032.1"/>
</dbReference>
<dbReference type="AlphaFoldDB" id="A0A1Q6F2D5"/>
<sequence length="111" mass="12442">MEKSKRAYWDAVEANEGKIDPEKHGIGMTGMNGSPSASLNGKELYRRIFIRLRTPQEVLTCTPIENSSDFARRTAIIESWFDSVIRKGNYILTFSAEQVSDEEAAALLDAE</sequence>
<protein>
    <submittedName>
        <fullName evidence="1">Uncharacterized protein</fullName>
    </submittedName>
</protein>
<accession>A0A1Q6F2D5</accession>
<comment type="caution">
    <text evidence="1">The sequence shown here is derived from an EMBL/GenBank/DDBJ whole genome shotgun (WGS) entry which is preliminary data.</text>
</comment>
<reference evidence="1 2" key="1">
    <citation type="journal article" date="2016" name="Nat. Biotechnol.">
        <title>Measurement of bacterial replication rates in microbial communities.</title>
        <authorList>
            <person name="Brown C.T."/>
            <person name="Olm M.R."/>
            <person name="Thomas B.C."/>
            <person name="Banfield J.F."/>
        </authorList>
    </citation>
    <scope>NUCLEOTIDE SEQUENCE [LARGE SCALE GENOMIC DNA]</scope>
    <source>
        <strain evidence="1">CAG:67_53_122</strain>
    </source>
</reference>
<evidence type="ECO:0000313" key="2">
    <source>
        <dbReference type="Proteomes" id="UP000187417"/>
    </source>
</evidence>
<evidence type="ECO:0000313" key="1">
    <source>
        <dbReference type="EMBL" id="OKY92978.1"/>
    </source>
</evidence>
<name>A0A1Q6F2D5_9BACT</name>
<organism evidence="1 2">
    <name type="scientific">Alistipes putredinis</name>
    <dbReference type="NCBI Taxonomy" id="28117"/>
    <lineage>
        <taxon>Bacteria</taxon>
        <taxon>Pseudomonadati</taxon>
        <taxon>Bacteroidota</taxon>
        <taxon>Bacteroidia</taxon>
        <taxon>Bacteroidales</taxon>
        <taxon>Rikenellaceae</taxon>
        <taxon>Alistipes</taxon>
    </lineage>
</organism>
<proteinExistence type="predicted"/>
<dbReference type="Proteomes" id="UP000187417">
    <property type="component" value="Unassembled WGS sequence"/>
</dbReference>
<dbReference type="STRING" id="28117.BHV66_10475"/>